<feature type="domain" description="Xylose isomerase-like TIM barrel" evidence="4">
    <location>
        <begin position="21"/>
        <end position="249"/>
    </location>
</feature>
<dbReference type="STRING" id="1280847.SAMN04488036_10870"/>
<organism evidence="5 6">
    <name type="scientific">Shimia haliotis</name>
    <dbReference type="NCBI Taxonomy" id="1280847"/>
    <lineage>
        <taxon>Bacteria</taxon>
        <taxon>Pseudomonadati</taxon>
        <taxon>Pseudomonadota</taxon>
        <taxon>Alphaproteobacteria</taxon>
        <taxon>Rhodobacterales</taxon>
        <taxon>Roseobacteraceae</taxon>
    </lineage>
</organism>
<dbReference type="EMBL" id="FOSZ01000008">
    <property type="protein sequence ID" value="SFL27791.1"/>
    <property type="molecule type" value="Genomic_DNA"/>
</dbReference>
<accession>A0A1I4GF37</accession>
<dbReference type="InterPro" id="IPR050417">
    <property type="entry name" value="Sugar_Epim/Isomerase"/>
</dbReference>
<dbReference type="GO" id="GO:0008903">
    <property type="term" value="F:hydroxypyruvate isomerase activity"/>
    <property type="evidence" value="ECO:0007669"/>
    <property type="project" value="TreeGrafter"/>
</dbReference>
<dbReference type="PANTHER" id="PTHR43489">
    <property type="entry name" value="ISOMERASE"/>
    <property type="match status" value="1"/>
</dbReference>
<reference evidence="6" key="1">
    <citation type="submission" date="2016-10" db="EMBL/GenBank/DDBJ databases">
        <authorList>
            <person name="Varghese N."/>
            <person name="Submissions S."/>
        </authorList>
    </citation>
    <scope>NUCLEOTIDE SEQUENCE [LARGE SCALE GENOMIC DNA]</scope>
    <source>
        <strain evidence="6">DSM 28453</strain>
    </source>
</reference>
<dbReference type="PANTHER" id="PTHR43489:SF6">
    <property type="entry name" value="HYDROXYPYRUVATE ISOMERASE-RELATED"/>
    <property type="match status" value="1"/>
</dbReference>
<name>A0A1I4GF37_9RHOB</name>
<dbReference type="RefSeq" id="WP_093325332.1">
    <property type="nucleotide sequence ID" value="NZ_FOSZ01000008.1"/>
</dbReference>
<feature type="active site" description="Proton donor/acceptor" evidence="3">
    <location>
        <position position="137"/>
    </location>
</feature>
<sequence>MPKFAANLTMLFKELPELDRFDAAAEAGFDAVEVLFPYDMQANEILSALGRNNLSLELINCPPPNYTGGARGFAAVPESRDRFRHDFKRTLRYAEALGARLVHIMAGPARGPEARETFVDNLRWASDFAQKQKLTIEPINDIDMPGYFLNDFDLAAEILDEVAAPNLALQFDTYHAHRIHGDIMACWDKHAHQVGHIQVGGIPDRHEPAGGDFDYPAFFKMLDDTGYAGVVSAEYFPSGKTTESGLGWLGLRSV</sequence>
<keyword evidence="1 2" id="KW-0413">Isomerase</keyword>
<proteinExistence type="inferred from homology"/>
<evidence type="ECO:0000256" key="1">
    <source>
        <dbReference type="ARBA" id="ARBA00023235"/>
    </source>
</evidence>
<dbReference type="InterPro" id="IPR026040">
    <property type="entry name" value="HyI-like"/>
</dbReference>
<feature type="active site" description="Proton donor/acceptor" evidence="3">
    <location>
        <position position="234"/>
    </location>
</feature>
<comment type="similarity">
    <text evidence="2">Belongs to the hyi family.</text>
</comment>
<dbReference type="OrthoDB" id="9786584at2"/>
<dbReference type="InterPro" id="IPR013022">
    <property type="entry name" value="Xyl_isomerase-like_TIM-brl"/>
</dbReference>
<evidence type="ECO:0000313" key="5">
    <source>
        <dbReference type="EMBL" id="SFL27791.1"/>
    </source>
</evidence>
<dbReference type="AlphaFoldDB" id="A0A1I4GF37"/>
<dbReference type="InterPro" id="IPR036237">
    <property type="entry name" value="Xyl_isomerase-like_sf"/>
</dbReference>
<dbReference type="Pfam" id="PF01261">
    <property type="entry name" value="AP_endonuc_2"/>
    <property type="match status" value="1"/>
</dbReference>
<dbReference type="SUPFAM" id="SSF51658">
    <property type="entry name" value="Xylose isomerase-like"/>
    <property type="match status" value="1"/>
</dbReference>
<evidence type="ECO:0000313" key="6">
    <source>
        <dbReference type="Proteomes" id="UP000198851"/>
    </source>
</evidence>
<evidence type="ECO:0000256" key="3">
    <source>
        <dbReference type="PIRSR" id="PIRSR006241-50"/>
    </source>
</evidence>
<evidence type="ECO:0000256" key="2">
    <source>
        <dbReference type="PIRNR" id="PIRNR006241"/>
    </source>
</evidence>
<keyword evidence="6" id="KW-1185">Reference proteome</keyword>
<dbReference type="Proteomes" id="UP000198851">
    <property type="component" value="Unassembled WGS sequence"/>
</dbReference>
<dbReference type="Gene3D" id="3.20.20.150">
    <property type="entry name" value="Divalent-metal-dependent TIM barrel enzymes"/>
    <property type="match status" value="1"/>
</dbReference>
<keyword evidence="5" id="KW-0670">Pyruvate</keyword>
<protein>
    <submittedName>
        <fullName evidence="5">Hydroxypyruvate isomerase</fullName>
    </submittedName>
</protein>
<dbReference type="GO" id="GO:0046487">
    <property type="term" value="P:glyoxylate metabolic process"/>
    <property type="evidence" value="ECO:0007669"/>
    <property type="project" value="TreeGrafter"/>
</dbReference>
<gene>
    <name evidence="5" type="ORF">SAMN04488036_10870</name>
</gene>
<dbReference type="PIRSF" id="PIRSF006241">
    <property type="entry name" value="HyI"/>
    <property type="match status" value="1"/>
</dbReference>
<evidence type="ECO:0000259" key="4">
    <source>
        <dbReference type="Pfam" id="PF01261"/>
    </source>
</evidence>